<evidence type="ECO:0000256" key="3">
    <source>
        <dbReference type="ARBA" id="ARBA00022692"/>
    </source>
</evidence>
<keyword evidence="5 6" id="KW-0472">Membrane</keyword>
<feature type="transmembrane region" description="Helical" evidence="6">
    <location>
        <begin position="111"/>
        <end position="130"/>
    </location>
</feature>
<dbReference type="AlphaFoldDB" id="A0A382G2Z0"/>
<dbReference type="Pfam" id="PF00892">
    <property type="entry name" value="EamA"/>
    <property type="match status" value="1"/>
</dbReference>
<evidence type="ECO:0000256" key="2">
    <source>
        <dbReference type="ARBA" id="ARBA00022475"/>
    </source>
</evidence>
<feature type="transmembrane region" description="Helical" evidence="6">
    <location>
        <begin position="86"/>
        <end position="104"/>
    </location>
</feature>
<evidence type="ECO:0000256" key="1">
    <source>
        <dbReference type="ARBA" id="ARBA00004651"/>
    </source>
</evidence>
<dbReference type="PANTHER" id="PTHR42920">
    <property type="entry name" value="OS03G0707200 PROTEIN-RELATED"/>
    <property type="match status" value="1"/>
</dbReference>
<evidence type="ECO:0000256" key="6">
    <source>
        <dbReference type="SAM" id="Phobius"/>
    </source>
</evidence>
<feature type="transmembrane region" description="Helical" evidence="6">
    <location>
        <begin position="56"/>
        <end position="74"/>
    </location>
</feature>
<dbReference type="InterPro" id="IPR037185">
    <property type="entry name" value="EmrE-like"/>
</dbReference>
<dbReference type="InterPro" id="IPR000620">
    <property type="entry name" value="EamA_dom"/>
</dbReference>
<evidence type="ECO:0000256" key="4">
    <source>
        <dbReference type="ARBA" id="ARBA00022989"/>
    </source>
</evidence>
<feature type="transmembrane region" description="Helical" evidence="6">
    <location>
        <begin position="29"/>
        <end position="49"/>
    </location>
</feature>
<feature type="transmembrane region" description="Helical" evidence="6">
    <location>
        <begin position="201"/>
        <end position="222"/>
    </location>
</feature>
<dbReference type="SUPFAM" id="SSF103481">
    <property type="entry name" value="Multidrug resistance efflux transporter EmrE"/>
    <property type="match status" value="1"/>
</dbReference>
<feature type="transmembrane region" description="Helical" evidence="6">
    <location>
        <begin position="176"/>
        <end position="195"/>
    </location>
</feature>
<evidence type="ECO:0000313" key="8">
    <source>
        <dbReference type="EMBL" id="SVB69232.1"/>
    </source>
</evidence>
<evidence type="ECO:0000256" key="5">
    <source>
        <dbReference type="ARBA" id="ARBA00023136"/>
    </source>
</evidence>
<sequence length="281" mass="31067">MVYLLITTFIWAFSFSIIGHYLSTDINPWTLSLLRTVIALIIFLPIVDLKIPRKHMLVMGLIGAIQIGIMYLLYLNAFLFISVPKILLFTITTPLYVTIVSDIIDQRIRSLFLMLSIGSIIGALLIRFTSFGTNDIVGLFLIQGANLCFASGQVLYKSFIKNSNSASRGISDFAYFYFGALVITIIGFILSNSNISLPTNLFQWTLVIWLGAIASGLGFYLWDRGALLVSSGTLAVMNNLVIPLGLIIELIVFPKVINLETFLIGTLIIIGTIIISLKISN</sequence>
<protein>
    <recommendedName>
        <fullName evidence="7">EamA domain-containing protein</fullName>
    </recommendedName>
</protein>
<name>A0A382G2Z0_9ZZZZ</name>
<feature type="transmembrane region" description="Helical" evidence="6">
    <location>
        <begin position="234"/>
        <end position="253"/>
    </location>
</feature>
<dbReference type="InterPro" id="IPR051258">
    <property type="entry name" value="Diverse_Substrate_Transporter"/>
</dbReference>
<keyword evidence="4 6" id="KW-1133">Transmembrane helix</keyword>
<keyword evidence="2" id="KW-1003">Cell membrane</keyword>
<reference evidence="8" key="1">
    <citation type="submission" date="2018-05" db="EMBL/GenBank/DDBJ databases">
        <authorList>
            <person name="Lanie J.A."/>
            <person name="Ng W.-L."/>
            <person name="Kazmierczak K.M."/>
            <person name="Andrzejewski T.M."/>
            <person name="Davidsen T.M."/>
            <person name="Wayne K.J."/>
            <person name="Tettelin H."/>
            <person name="Glass J.I."/>
            <person name="Rusch D."/>
            <person name="Podicherti R."/>
            <person name="Tsui H.-C.T."/>
            <person name="Winkler M.E."/>
        </authorList>
    </citation>
    <scope>NUCLEOTIDE SEQUENCE</scope>
</reference>
<proteinExistence type="predicted"/>
<comment type="subcellular location">
    <subcellularLocation>
        <location evidence="1">Cell membrane</location>
        <topology evidence="1">Multi-pass membrane protein</topology>
    </subcellularLocation>
</comment>
<dbReference type="GO" id="GO:0005886">
    <property type="term" value="C:plasma membrane"/>
    <property type="evidence" value="ECO:0007669"/>
    <property type="project" value="UniProtKB-SubCell"/>
</dbReference>
<feature type="transmembrane region" description="Helical" evidence="6">
    <location>
        <begin position="259"/>
        <end position="277"/>
    </location>
</feature>
<dbReference type="EMBL" id="UINC01053112">
    <property type="protein sequence ID" value="SVB69232.1"/>
    <property type="molecule type" value="Genomic_DNA"/>
</dbReference>
<feature type="transmembrane region" description="Helical" evidence="6">
    <location>
        <begin position="136"/>
        <end position="156"/>
    </location>
</feature>
<accession>A0A382G2Z0</accession>
<dbReference type="PANTHER" id="PTHR42920:SF5">
    <property type="entry name" value="EAMA DOMAIN-CONTAINING PROTEIN"/>
    <property type="match status" value="1"/>
</dbReference>
<gene>
    <name evidence="8" type="ORF">METZ01_LOCUS222086</name>
</gene>
<keyword evidence="3 6" id="KW-0812">Transmembrane</keyword>
<feature type="domain" description="EamA" evidence="7">
    <location>
        <begin position="2"/>
        <end position="127"/>
    </location>
</feature>
<evidence type="ECO:0000259" key="7">
    <source>
        <dbReference type="Pfam" id="PF00892"/>
    </source>
</evidence>
<organism evidence="8">
    <name type="scientific">marine metagenome</name>
    <dbReference type="NCBI Taxonomy" id="408172"/>
    <lineage>
        <taxon>unclassified sequences</taxon>
        <taxon>metagenomes</taxon>
        <taxon>ecological metagenomes</taxon>
    </lineage>
</organism>